<protein>
    <submittedName>
        <fullName evidence="2">ABC-type transporter Mla MlaB component</fullName>
    </submittedName>
</protein>
<dbReference type="Pfam" id="PF13466">
    <property type="entry name" value="STAS_2"/>
    <property type="match status" value="1"/>
</dbReference>
<dbReference type="OrthoDB" id="5297990at2"/>
<dbReference type="PROSITE" id="PS50801">
    <property type="entry name" value="STAS"/>
    <property type="match status" value="1"/>
</dbReference>
<accession>A0A4R3LHR8</accession>
<feature type="domain" description="STAS" evidence="1">
    <location>
        <begin position="19"/>
        <end position="106"/>
    </location>
</feature>
<proteinExistence type="predicted"/>
<sequence>MPDHDRTPAFSLVSEGKDVRLSGDLVFATARAAFERMAACLPAACESLAVDLSGIRRGDSAGLAALIEWHAAAVRRGVHLRFNGVGEDLHALARLADLDAELFSRV</sequence>
<evidence type="ECO:0000313" key="2">
    <source>
        <dbReference type="EMBL" id="TCS99190.1"/>
    </source>
</evidence>
<dbReference type="InterPro" id="IPR058548">
    <property type="entry name" value="MlaB-like_STAS"/>
</dbReference>
<dbReference type="SUPFAM" id="SSF52091">
    <property type="entry name" value="SpoIIaa-like"/>
    <property type="match status" value="1"/>
</dbReference>
<keyword evidence="3" id="KW-1185">Reference proteome</keyword>
<gene>
    <name evidence="2" type="ORF">EDC25_10628</name>
</gene>
<dbReference type="Proteomes" id="UP000294599">
    <property type="component" value="Unassembled WGS sequence"/>
</dbReference>
<dbReference type="InterPro" id="IPR036513">
    <property type="entry name" value="STAS_dom_sf"/>
</dbReference>
<organism evidence="2 3">
    <name type="scientific">Pseudofulvimonas gallinarii</name>
    <dbReference type="NCBI Taxonomy" id="634155"/>
    <lineage>
        <taxon>Bacteria</taxon>
        <taxon>Pseudomonadati</taxon>
        <taxon>Pseudomonadota</taxon>
        <taxon>Gammaproteobacteria</taxon>
        <taxon>Lysobacterales</taxon>
        <taxon>Rhodanobacteraceae</taxon>
        <taxon>Pseudofulvimonas</taxon>
    </lineage>
</organism>
<dbReference type="CDD" id="cd07043">
    <property type="entry name" value="STAS_anti-anti-sigma_factors"/>
    <property type="match status" value="1"/>
</dbReference>
<evidence type="ECO:0000259" key="1">
    <source>
        <dbReference type="PROSITE" id="PS50801"/>
    </source>
</evidence>
<dbReference type="Gene3D" id="3.30.750.24">
    <property type="entry name" value="STAS domain"/>
    <property type="match status" value="1"/>
</dbReference>
<dbReference type="RefSeq" id="WP_123521401.1">
    <property type="nucleotide sequence ID" value="NZ_JBHLWF010000031.1"/>
</dbReference>
<name>A0A4R3LHR8_9GAMM</name>
<reference evidence="2 3" key="1">
    <citation type="submission" date="2019-03" db="EMBL/GenBank/DDBJ databases">
        <title>Genomic Encyclopedia of Type Strains, Phase IV (KMG-IV): sequencing the most valuable type-strain genomes for metagenomic binning, comparative biology and taxonomic classification.</title>
        <authorList>
            <person name="Goeker M."/>
        </authorList>
    </citation>
    <scope>NUCLEOTIDE SEQUENCE [LARGE SCALE GENOMIC DNA]</scope>
    <source>
        <strain evidence="2 3">DSM 21944</strain>
    </source>
</reference>
<evidence type="ECO:0000313" key="3">
    <source>
        <dbReference type="Proteomes" id="UP000294599"/>
    </source>
</evidence>
<dbReference type="EMBL" id="SMAF01000006">
    <property type="protein sequence ID" value="TCS99190.1"/>
    <property type="molecule type" value="Genomic_DNA"/>
</dbReference>
<comment type="caution">
    <text evidence="2">The sequence shown here is derived from an EMBL/GenBank/DDBJ whole genome shotgun (WGS) entry which is preliminary data.</text>
</comment>
<dbReference type="InterPro" id="IPR002645">
    <property type="entry name" value="STAS_dom"/>
</dbReference>
<dbReference type="AlphaFoldDB" id="A0A4R3LHR8"/>